<dbReference type="Pfam" id="PF09223">
    <property type="entry name" value="ZinT"/>
    <property type="match status" value="1"/>
</dbReference>
<evidence type="ECO:0000256" key="1">
    <source>
        <dbReference type="ARBA" id="ARBA00022729"/>
    </source>
</evidence>
<organism evidence="6 7">
    <name type="scientific">Salipiger profundus</name>
    <dbReference type="NCBI Taxonomy" id="1229727"/>
    <lineage>
        <taxon>Bacteria</taxon>
        <taxon>Pseudomonadati</taxon>
        <taxon>Pseudomonadota</taxon>
        <taxon>Alphaproteobacteria</taxon>
        <taxon>Rhodobacterales</taxon>
        <taxon>Roseobacteraceae</taxon>
        <taxon>Salipiger</taxon>
    </lineage>
</organism>
<reference evidence="6 7" key="1">
    <citation type="submission" date="2016-03" db="EMBL/GenBank/DDBJ databases">
        <title>Deep-sea bacteria in the southern Pacific.</title>
        <authorList>
            <person name="Tang K."/>
        </authorList>
    </citation>
    <scope>NUCLEOTIDE SEQUENCE [LARGE SCALE GENOMIC DNA]</scope>
    <source>
        <strain evidence="6 7">JLT2016</strain>
    </source>
</reference>
<dbReference type="STRING" id="1229727.Ga0080559_TMP4816"/>
<dbReference type="Proteomes" id="UP000186559">
    <property type="component" value="Chromosome"/>
</dbReference>
<evidence type="ECO:0000256" key="2">
    <source>
        <dbReference type="ARBA" id="ARBA00022833"/>
    </source>
</evidence>
<feature type="compositionally biased region" description="Basic and acidic residues" evidence="3">
    <location>
        <begin position="34"/>
        <end position="51"/>
    </location>
</feature>
<evidence type="ECO:0000256" key="4">
    <source>
        <dbReference type="SAM" id="SignalP"/>
    </source>
</evidence>
<dbReference type="KEGG" id="tpro:Ga0080559_TMP4816"/>
<accession>A0A1U7DBX7</accession>
<feature type="domain" description="ZinT" evidence="5">
    <location>
        <begin position="51"/>
        <end position="227"/>
    </location>
</feature>
<dbReference type="EMBL" id="CP014796">
    <property type="protein sequence ID" value="APX25612.1"/>
    <property type="molecule type" value="Genomic_DNA"/>
</dbReference>
<keyword evidence="7" id="KW-1185">Reference proteome</keyword>
<protein>
    <submittedName>
        <fullName evidence="6">Zinc transport system substrate-binding protein</fullName>
    </submittedName>
</protein>
<gene>
    <name evidence="6" type="ORF">Ga0080559_TMP4816</name>
</gene>
<dbReference type="Gene3D" id="2.40.128.20">
    <property type="match status" value="1"/>
</dbReference>
<dbReference type="SUPFAM" id="SSF50814">
    <property type="entry name" value="Lipocalins"/>
    <property type="match status" value="1"/>
</dbReference>
<keyword evidence="1 4" id="KW-0732">Signal</keyword>
<dbReference type="AlphaFoldDB" id="A0A1U7DBX7"/>
<keyword evidence="2" id="KW-0862">Zinc</keyword>
<evidence type="ECO:0000259" key="5">
    <source>
        <dbReference type="Pfam" id="PF09223"/>
    </source>
</evidence>
<name>A0A1U7DBX7_9RHOB</name>
<evidence type="ECO:0000313" key="6">
    <source>
        <dbReference type="EMBL" id="APX25612.1"/>
    </source>
</evidence>
<feature type="region of interest" description="Disordered" evidence="3">
    <location>
        <begin position="29"/>
        <end position="52"/>
    </location>
</feature>
<dbReference type="InterPro" id="IPR012674">
    <property type="entry name" value="Calycin"/>
</dbReference>
<evidence type="ECO:0000256" key="3">
    <source>
        <dbReference type="SAM" id="MobiDB-lite"/>
    </source>
</evidence>
<dbReference type="GO" id="GO:0008270">
    <property type="term" value="F:zinc ion binding"/>
    <property type="evidence" value="ECO:0007669"/>
    <property type="project" value="InterPro"/>
</dbReference>
<dbReference type="OrthoDB" id="9810636at2"/>
<dbReference type="InterPro" id="IPR015304">
    <property type="entry name" value="ZinT_dom"/>
</dbReference>
<proteinExistence type="predicted"/>
<feature type="chain" id="PRO_5010557043" evidence="4">
    <location>
        <begin position="27"/>
        <end position="227"/>
    </location>
</feature>
<sequence precursor="true">MQQAFAKHVSILAAGALFALSAQAFAASGSDGATGHDHEHSEEHAHDHGDDDIYNGYFDDDQIKARDLSDWEGDWQSVYPLLQDGTLEEVMAHKAEHGDMTAAEYTGYYLTGYATDVDRILIKGDSVIFFRDGEPVQGRYEDDGHEVLTYEAGNRGVRYIFEKAGGDAEAPGFIQFSDHAIAPTDAGHFHLYWGDDRAALLEEVTNWPTYYPAELSGEEVAQEMTAH</sequence>
<evidence type="ECO:0000313" key="7">
    <source>
        <dbReference type="Proteomes" id="UP000186559"/>
    </source>
</evidence>
<dbReference type="RefSeq" id="WP_017468423.1">
    <property type="nucleotide sequence ID" value="NZ_BMEW01000002.1"/>
</dbReference>
<feature type="signal peptide" evidence="4">
    <location>
        <begin position="1"/>
        <end position="26"/>
    </location>
</feature>